<keyword evidence="4" id="KW-0418">Kinase</keyword>
<evidence type="ECO:0000256" key="5">
    <source>
        <dbReference type="ARBA" id="ARBA00022840"/>
    </source>
</evidence>
<dbReference type="InterPro" id="IPR011009">
    <property type="entry name" value="Kinase-like_dom_sf"/>
</dbReference>
<dbReference type="Pfam" id="PF00069">
    <property type="entry name" value="Pkinase"/>
    <property type="match status" value="1"/>
</dbReference>
<evidence type="ECO:0000256" key="3">
    <source>
        <dbReference type="ARBA" id="ARBA00022741"/>
    </source>
</evidence>
<dbReference type="EMBL" id="LSYV01000003">
    <property type="protein sequence ID" value="KXZ55739.1"/>
    <property type="molecule type" value="Genomic_DNA"/>
</dbReference>
<evidence type="ECO:0000256" key="6">
    <source>
        <dbReference type="PIRSR" id="PIRSR630616-2"/>
    </source>
</evidence>
<dbReference type="SUPFAM" id="SSF56112">
    <property type="entry name" value="Protein kinase-like (PK-like)"/>
    <property type="match status" value="1"/>
</dbReference>
<proteinExistence type="predicted"/>
<evidence type="ECO:0000313" key="9">
    <source>
        <dbReference type="Proteomes" id="UP000075714"/>
    </source>
</evidence>
<dbReference type="OrthoDB" id="377346at2759"/>
<comment type="caution">
    <text evidence="8">The sequence shown here is derived from an EMBL/GenBank/DDBJ whole genome shotgun (WGS) entry which is preliminary data.</text>
</comment>
<dbReference type="PROSITE" id="PS50011">
    <property type="entry name" value="PROTEIN_KINASE_DOM"/>
    <property type="match status" value="1"/>
</dbReference>
<dbReference type="AlphaFoldDB" id="A0A150H0T9"/>
<feature type="domain" description="Protein kinase" evidence="7">
    <location>
        <begin position="1"/>
        <end position="109"/>
    </location>
</feature>
<keyword evidence="1" id="KW-0723">Serine/threonine-protein kinase</keyword>
<evidence type="ECO:0000256" key="4">
    <source>
        <dbReference type="ARBA" id="ARBA00022777"/>
    </source>
</evidence>
<keyword evidence="5 6" id="KW-0067">ATP-binding</keyword>
<evidence type="ECO:0000313" key="8">
    <source>
        <dbReference type="EMBL" id="KXZ55739.1"/>
    </source>
</evidence>
<evidence type="ECO:0000256" key="2">
    <source>
        <dbReference type="ARBA" id="ARBA00022679"/>
    </source>
</evidence>
<gene>
    <name evidence="8" type="ORF">GPECTOR_2g1289</name>
</gene>
<evidence type="ECO:0000259" key="7">
    <source>
        <dbReference type="PROSITE" id="PS50011"/>
    </source>
</evidence>
<sequence length="109" mass="12507">MKRRAWGLECYFLNKVPANVVHMIVREIKVGASFLQIHTDLVHDNIVMLYAAFQTRLVLVQEYAARGDLYHISRALPARTMTEEQVACLVLKPFLDGLAYLHARGICHR</sequence>
<accession>A0A150H0T9</accession>
<dbReference type="PANTHER" id="PTHR24350">
    <property type="entry name" value="SERINE/THREONINE-PROTEIN KINASE IAL-RELATED"/>
    <property type="match status" value="1"/>
</dbReference>
<keyword evidence="3 6" id="KW-0547">Nucleotide-binding</keyword>
<dbReference type="GO" id="GO:0005524">
    <property type="term" value="F:ATP binding"/>
    <property type="evidence" value="ECO:0007669"/>
    <property type="project" value="UniProtKB-KW"/>
</dbReference>
<organism evidence="8 9">
    <name type="scientific">Gonium pectorale</name>
    <name type="common">Green alga</name>
    <dbReference type="NCBI Taxonomy" id="33097"/>
    <lineage>
        <taxon>Eukaryota</taxon>
        <taxon>Viridiplantae</taxon>
        <taxon>Chlorophyta</taxon>
        <taxon>core chlorophytes</taxon>
        <taxon>Chlorophyceae</taxon>
        <taxon>CS clade</taxon>
        <taxon>Chlamydomonadales</taxon>
        <taxon>Volvocaceae</taxon>
        <taxon>Gonium</taxon>
    </lineage>
</organism>
<evidence type="ECO:0000256" key="1">
    <source>
        <dbReference type="ARBA" id="ARBA00022527"/>
    </source>
</evidence>
<protein>
    <recommendedName>
        <fullName evidence="7">Protein kinase domain-containing protein</fullName>
    </recommendedName>
</protein>
<reference evidence="9" key="1">
    <citation type="journal article" date="2016" name="Nat. Commun.">
        <title>The Gonium pectorale genome demonstrates co-option of cell cycle regulation during the evolution of multicellularity.</title>
        <authorList>
            <person name="Hanschen E.R."/>
            <person name="Marriage T.N."/>
            <person name="Ferris P.J."/>
            <person name="Hamaji T."/>
            <person name="Toyoda A."/>
            <person name="Fujiyama A."/>
            <person name="Neme R."/>
            <person name="Noguchi H."/>
            <person name="Minakuchi Y."/>
            <person name="Suzuki M."/>
            <person name="Kawai-Toyooka H."/>
            <person name="Smith D.R."/>
            <person name="Sparks H."/>
            <person name="Anderson J."/>
            <person name="Bakaric R."/>
            <person name="Luria V."/>
            <person name="Karger A."/>
            <person name="Kirschner M.W."/>
            <person name="Durand P.M."/>
            <person name="Michod R.E."/>
            <person name="Nozaki H."/>
            <person name="Olson B.J."/>
        </authorList>
    </citation>
    <scope>NUCLEOTIDE SEQUENCE [LARGE SCALE GENOMIC DNA]</scope>
    <source>
        <strain evidence="9">NIES-2863</strain>
    </source>
</reference>
<dbReference type="InterPro" id="IPR030616">
    <property type="entry name" value="Aur-like"/>
</dbReference>
<feature type="binding site" evidence="6">
    <location>
        <begin position="62"/>
        <end position="64"/>
    </location>
    <ligand>
        <name>ATP</name>
        <dbReference type="ChEBI" id="CHEBI:30616"/>
    </ligand>
</feature>
<dbReference type="STRING" id="33097.A0A150H0T9"/>
<dbReference type="InterPro" id="IPR000719">
    <property type="entry name" value="Prot_kinase_dom"/>
</dbReference>
<dbReference type="Gene3D" id="1.10.510.10">
    <property type="entry name" value="Transferase(Phosphotransferase) domain 1"/>
    <property type="match status" value="1"/>
</dbReference>
<dbReference type="GO" id="GO:0004674">
    <property type="term" value="F:protein serine/threonine kinase activity"/>
    <property type="evidence" value="ECO:0007669"/>
    <property type="project" value="UniProtKB-KW"/>
</dbReference>
<dbReference type="Proteomes" id="UP000075714">
    <property type="component" value="Unassembled WGS sequence"/>
</dbReference>
<keyword evidence="2" id="KW-0808">Transferase</keyword>
<name>A0A150H0T9_GONPE</name>
<keyword evidence="9" id="KW-1185">Reference proteome</keyword>